<accession>A0A6A6QDA0</accession>
<name>A0A6A6QDA0_9PEZI</name>
<dbReference type="AlphaFoldDB" id="A0A6A6QDA0"/>
<feature type="compositionally biased region" description="Polar residues" evidence="1">
    <location>
        <begin position="195"/>
        <end position="204"/>
    </location>
</feature>
<feature type="region of interest" description="Disordered" evidence="1">
    <location>
        <begin position="188"/>
        <end position="224"/>
    </location>
</feature>
<evidence type="ECO:0000256" key="1">
    <source>
        <dbReference type="SAM" id="MobiDB-lite"/>
    </source>
</evidence>
<evidence type="ECO:0000313" key="2">
    <source>
        <dbReference type="EMBL" id="KAF2490375.1"/>
    </source>
</evidence>
<sequence length="224" mass="25494">MELSKRARSISRVLGAVLARRCYKAKCFRREPPPPCQRLRNRWQRRHVDAPNRTEFWCVYPLRYGMKLVCVNVLTDRYGSQGLPRWVISTQASNFTPEAATTRPFRAVKPCSKVKVASNRMLDWAPACHRSLGSNLTAYTCPLLASLENDSSEAATTTAFRQFRCCKKLAWRSCMPLKSAHERLNVLQPDAPMASTPSLGSFTRTRLPKQRRQQQPHASGLETV</sequence>
<reference evidence="2" key="1">
    <citation type="journal article" date="2020" name="Stud. Mycol.">
        <title>101 Dothideomycetes genomes: a test case for predicting lifestyles and emergence of pathogens.</title>
        <authorList>
            <person name="Haridas S."/>
            <person name="Albert R."/>
            <person name="Binder M."/>
            <person name="Bloem J."/>
            <person name="Labutti K."/>
            <person name="Salamov A."/>
            <person name="Andreopoulos B."/>
            <person name="Baker S."/>
            <person name="Barry K."/>
            <person name="Bills G."/>
            <person name="Bluhm B."/>
            <person name="Cannon C."/>
            <person name="Castanera R."/>
            <person name="Culley D."/>
            <person name="Daum C."/>
            <person name="Ezra D."/>
            <person name="Gonzalez J."/>
            <person name="Henrissat B."/>
            <person name="Kuo A."/>
            <person name="Liang C."/>
            <person name="Lipzen A."/>
            <person name="Lutzoni F."/>
            <person name="Magnuson J."/>
            <person name="Mondo S."/>
            <person name="Nolan M."/>
            <person name="Ohm R."/>
            <person name="Pangilinan J."/>
            <person name="Park H.-J."/>
            <person name="Ramirez L."/>
            <person name="Alfaro M."/>
            <person name="Sun H."/>
            <person name="Tritt A."/>
            <person name="Yoshinaga Y."/>
            <person name="Zwiers L.-H."/>
            <person name="Turgeon B."/>
            <person name="Goodwin S."/>
            <person name="Spatafora J."/>
            <person name="Crous P."/>
            <person name="Grigoriev I."/>
        </authorList>
    </citation>
    <scope>NUCLEOTIDE SEQUENCE</scope>
    <source>
        <strain evidence="2">CBS 269.34</strain>
    </source>
</reference>
<dbReference type="EMBL" id="MU004197">
    <property type="protein sequence ID" value="KAF2490375.1"/>
    <property type="molecule type" value="Genomic_DNA"/>
</dbReference>
<keyword evidence="3" id="KW-1185">Reference proteome</keyword>
<organism evidence="2 3">
    <name type="scientific">Lophium mytilinum</name>
    <dbReference type="NCBI Taxonomy" id="390894"/>
    <lineage>
        <taxon>Eukaryota</taxon>
        <taxon>Fungi</taxon>
        <taxon>Dikarya</taxon>
        <taxon>Ascomycota</taxon>
        <taxon>Pezizomycotina</taxon>
        <taxon>Dothideomycetes</taxon>
        <taxon>Pleosporomycetidae</taxon>
        <taxon>Mytilinidiales</taxon>
        <taxon>Mytilinidiaceae</taxon>
        <taxon>Lophium</taxon>
    </lineage>
</organism>
<proteinExistence type="predicted"/>
<evidence type="ECO:0000313" key="3">
    <source>
        <dbReference type="Proteomes" id="UP000799750"/>
    </source>
</evidence>
<gene>
    <name evidence="2" type="ORF">BU16DRAFT_151016</name>
</gene>
<protein>
    <submittedName>
        <fullName evidence="2">Uncharacterized protein</fullName>
    </submittedName>
</protein>
<dbReference type="Proteomes" id="UP000799750">
    <property type="component" value="Unassembled WGS sequence"/>
</dbReference>